<accession>A0A9W3XBY4</accession>
<dbReference type="GO" id="GO:0005576">
    <property type="term" value="C:extracellular region"/>
    <property type="evidence" value="ECO:0007669"/>
    <property type="project" value="InterPro"/>
</dbReference>
<dbReference type="GO" id="GO:0051715">
    <property type="term" value="P:cytolysis in another organism"/>
    <property type="evidence" value="ECO:0007669"/>
    <property type="project" value="InterPro"/>
</dbReference>
<keyword evidence="4" id="KW-0614">Plasmid</keyword>
<geneLocation type="plasmid" evidence="4 5">
    <name>p174778</name>
</geneLocation>
<dbReference type="InterPro" id="IPR016183">
    <property type="entry name" value="Leukocidin/Hemolysin_toxin"/>
</dbReference>
<dbReference type="RefSeq" id="WP_069356743.1">
    <property type="nucleotide sequence ID" value="NZ_CP015251.1"/>
</dbReference>
<dbReference type="EMBL" id="CP015251">
    <property type="protein sequence ID" value="AOM14315.1"/>
    <property type="molecule type" value="Genomic_DNA"/>
</dbReference>
<dbReference type="InterPro" id="IPR036435">
    <property type="entry name" value="Leukocidin/porin_MspA_sf"/>
</dbReference>
<gene>
    <name evidence="4" type="primary">hly_2</name>
    <name evidence="4" type="ORF">BTI247_59850</name>
</gene>
<dbReference type="Pfam" id="PF07968">
    <property type="entry name" value="Leukocidin"/>
    <property type="match status" value="1"/>
</dbReference>
<evidence type="ECO:0000256" key="2">
    <source>
        <dbReference type="SAM" id="SignalP"/>
    </source>
</evidence>
<feature type="domain" description="Leukocidin/Hemolysin toxin" evidence="3">
    <location>
        <begin position="53"/>
        <end position="317"/>
    </location>
</feature>
<feature type="chain" id="PRO_5040841362" evidence="2">
    <location>
        <begin position="26"/>
        <end position="323"/>
    </location>
</feature>
<reference evidence="4 5" key="1">
    <citation type="submission" date="2016-02" db="EMBL/GenBank/DDBJ databases">
        <title>Comparative analysis of three nematocidal Bacillus thuringiensis strains.</title>
        <authorList>
            <person name="Hollensteiner J."/>
            <person name="Kloesener M."/>
            <person name="Bunk B."/>
            <person name="Sproeer C."/>
            <person name="Rosenstiel P."/>
            <person name="Schulte-Iserlohe R."/>
            <person name="Schulenburg H."/>
            <person name="Liesegang H."/>
        </authorList>
    </citation>
    <scope>NUCLEOTIDE SEQUENCE [LARGE SCALE GENOMIC DNA]</scope>
    <source>
        <strain evidence="4 5">Bt18247</strain>
        <plasmid evidence="4 5">p174778</plasmid>
    </source>
</reference>
<dbReference type="AlphaFoldDB" id="A0A9W3XBY4"/>
<proteinExistence type="predicted"/>
<name>A0A9W3XBY4_BACTU</name>
<evidence type="ECO:0000313" key="4">
    <source>
        <dbReference type="EMBL" id="AOM14315.1"/>
    </source>
</evidence>
<feature type="signal peptide" evidence="2">
    <location>
        <begin position="1"/>
        <end position="25"/>
    </location>
</feature>
<organism evidence="4 5">
    <name type="scientific">Bacillus thuringiensis Bt18247</name>
    <dbReference type="NCBI Taxonomy" id="1423143"/>
    <lineage>
        <taxon>Bacteria</taxon>
        <taxon>Bacillati</taxon>
        <taxon>Bacillota</taxon>
        <taxon>Bacilli</taxon>
        <taxon>Bacillales</taxon>
        <taxon>Bacillaceae</taxon>
        <taxon>Bacillus</taxon>
        <taxon>Bacillus cereus group</taxon>
    </lineage>
</organism>
<dbReference type="Gene3D" id="2.70.240.10">
    <property type="entry name" value="Leukocidin/porin MspA"/>
    <property type="match status" value="1"/>
</dbReference>
<dbReference type="SUPFAM" id="SSF56959">
    <property type="entry name" value="Leukocidin-like"/>
    <property type="match status" value="1"/>
</dbReference>
<sequence length="323" mass="35799">MKYKKNLFAGILSTLILVTPVTSFAAETEDIGEGTKVYTDYITKDITAGKVALKLSIIDDPNSPVLQGIITTDGTHIKPYMQKSPIDNTNARMTWPSSYGVKLSVETGKFEVPTSEKIFKVAPVNTNKNSTVTNTIDYGIGGNIDISKDGPSAGSEGKIDWSRSVSYEQPNYETILEKNTTKDVVWNTKFVSFAHGNRAWTRDSIASFPKVSGNELFMKSSGASGSAINNFTPDNELPPLIQGGFEPNMVAVITADKKETYGPLTMKIVVNTDDYRLNWVTPFSWQGVNHKDIFYTNLSNHNQFNGDITVQCNIDWQNHRFIK</sequence>
<keyword evidence="1 2" id="KW-0732">Signal</keyword>
<dbReference type="Proteomes" id="UP000192743">
    <property type="component" value="Plasmid p174778"/>
</dbReference>
<evidence type="ECO:0000259" key="3">
    <source>
        <dbReference type="Pfam" id="PF07968"/>
    </source>
</evidence>
<evidence type="ECO:0000313" key="5">
    <source>
        <dbReference type="Proteomes" id="UP000192743"/>
    </source>
</evidence>
<evidence type="ECO:0000256" key="1">
    <source>
        <dbReference type="ARBA" id="ARBA00022729"/>
    </source>
</evidence>
<protein>
    <submittedName>
        <fullName evidence="4">Alpha-hemolysin</fullName>
    </submittedName>
</protein>